<dbReference type="RefSeq" id="WP_058745049.1">
    <property type="nucleotide sequence ID" value="NZ_LDTF01000028.1"/>
</dbReference>
<organism evidence="1 2">
    <name type="scientific">Sphingomonas yabuuchiae</name>
    <dbReference type="NCBI Taxonomy" id="172044"/>
    <lineage>
        <taxon>Bacteria</taxon>
        <taxon>Pseudomonadati</taxon>
        <taxon>Pseudomonadota</taxon>
        <taxon>Alphaproteobacteria</taxon>
        <taxon>Sphingomonadales</taxon>
        <taxon>Sphingomonadaceae</taxon>
        <taxon>Sphingomonas</taxon>
    </lineage>
</organism>
<protein>
    <submittedName>
        <fullName evidence="1">Uncharacterized protein</fullName>
    </submittedName>
</protein>
<sequence length="224" mass="24007">MAGPIGIGLAFVMGLALFDVARQSAIVVSRARLANDTAPNPDQPWGITAQTLPIIGSPEQQILDALWTARQAAALKPSAHRAALVASAVGEALEARPARPEWGEADLVLAYAASLGDSAADQRLARQALVASYGSAPLLHDAGLWRIGYGVKVWPMLGRSTQDAIMNEGVWMLGVDQSRWARVFDTFRASPAYVPFMLRWRTILSGAPENPPGLSEAQADQRQE</sequence>
<comment type="caution">
    <text evidence="1">The sequence shown here is derived from an EMBL/GenBank/DDBJ whole genome shotgun (WGS) entry which is preliminary data.</text>
</comment>
<accession>A0A147IUP4</accession>
<name>A0A147IUP4_9SPHN</name>
<dbReference type="OrthoDB" id="7597012at2"/>
<dbReference type="AlphaFoldDB" id="A0A147IUP4"/>
<dbReference type="Proteomes" id="UP000073923">
    <property type="component" value="Unassembled WGS sequence"/>
</dbReference>
<dbReference type="EMBL" id="LDTF01000028">
    <property type="protein sequence ID" value="KTT99340.1"/>
    <property type="molecule type" value="Genomic_DNA"/>
</dbReference>
<evidence type="ECO:0000313" key="2">
    <source>
        <dbReference type="Proteomes" id="UP000073923"/>
    </source>
</evidence>
<proteinExistence type="predicted"/>
<gene>
    <name evidence="1" type="ORF">NS355_06985</name>
</gene>
<reference evidence="1 2" key="1">
    <citation type="journal article" date="2016" name="Front. Microbiol.">
        <title>Genomic Resource of Rice Seed Associated Bacteria.</title>
        <authorList>
            <person name="Midha S."/>
            <person name="Bansal K."/>
            <person name="Sharma S."/>
            <person name="Kumar N."/>
            <person name="Patil P.P."/>
            <person name="Chaudhry V."/>
            <person name="Patil P.B."/>
        </authorList>
    </citation>
    <scope>NUCLEOTIDE SEQUENCE [LARGE SCALE GENOMIC DNA]</scope>
    <source>
        <strain evidence="1 2">NS355</strain>
    </source>
</reference>
<evidence type="ECO:0000313" key="1">
    <source>
        <dbReference type="EMBL" id="KTT99340.1"/>
    </source>
</evidence>